<comment type="caution">
    <text evidence="7">The sequence shown here is derived from an EMBL/GenBank/DDBJ whole genome shotgun (WGS) entry which is preliminary data.</text>
</comment>
<evidence type="ECO:0000256" key="2">
    <source>
        <dbReference type="ARBA" id="ARBA00022448"/>
    </source>
</evidence>
<dbReference type="GO" id="GO:0005344">
    <property type="term" value="F:oxygen carrier activity"/>
    <property type="evidence" value="ECO:0007669"/>
    <property type="project" value="InterPro"/>
</dbReference>
<dbReference type="InterPro" id="IPR019795">
    <property type="entry name" value="Globin_bac-like_CS"/>
</dbReference>
<evidence type="ECO:0000256" key="3">
    <source>
        <dbReference type="ARBA" id="ARBA00022617"/>
    </source>
</evidence>
<keyword evidence="3" id="KW-0349">Heme</keyword>
<dbReference type="AlphaFoldDB" id="A0A081NTY1"/>
<dbReference type="OrthoDB" id="9790913at2"/>
<dbReference type="PANTHER" id="PTHR47366">
    <property type="entry name" value="TWO-ON-TWO HEMOGLOBIN-3"/>
    <property type="match status" value="1"/>
</dbReference>
<proteinExistence type="inferred from homology"/>
<dbReference type="RefSeq" id="WP_036692882.1">
    <property type="nucleotide sequence ID" value="NZ_JNVM01000051.1"/>
</dbReference>
<protein>
    <submittedName>
        <fullName evidence="7">Globin</fullName>
    </submittedName>
</protein>
<dbReference type="GO" id="GO:0019825">
    <property type="term" value="F:oxygen binding"/>
    <property type="evidence" value="ECO:0007669"/>
    <property type="project" value="InterPro"/>
</dbReference>
<dbReference type="EMBL" id="JNVM01000051">
    <property type="protein sequence ID" value="KEQ21904.1"/>
    <property type="molecule type" value="Genomic_DNA"/>
</dbReference>
<dbReference type="eggNOG" id="COG2346">
    <property type="taxonomic scope" value="Bacteria"/>
</dbReference>
<name>A0A081NTY1_9BACL</name>
<evidence type="ECO:0000313" key="7">
    <source>
        <dbReference type="EMBL" id="KEQ21904.1"/>
    </source>
</evidence>
<dbReference type="Pfam" id="PF01152">
    <property type="entry name" value="Bac_globin"/>
    <property type="match status" value="1"/>
</dbReference>
<dbReference type="PANTHER" id="PTHR47366:SF1">
    <property type="entry name" value="TWO-ON-TWO HEMOGLOBIN-3"/>
    <property type="match status" value="1"/>
</dbReference>
<keyword evidence="2" id="KW-0813">Transport</keyword>
<dbReference type="GO" id="GO:0046872">
    <property type="term" value="F:metal ion binding"/>
    <property type="evidence" value="ECO:0007669"/>
    <property type="project" value="UniProtKB-KW"/>
</dbReference>
<dbReference type="GO" id="GO:0020037">
    <property type="term" value="F:heme binding"/>
    <property type="evidence" value="ECO:0007669"/>
    <property type="project" value="InterPro"/>
</dbReference>
<sequence>MTRGEREMTFYEAIGGEAAIRSIVEAFYPKVQAHPLLGPLFPEDITPVMEKQYLFLTQFFGGPPLYSGQYGHPMMRARHLPFPITPERADAWLGCMAEALEETGMERELRLAVPERLKGPAYHFVNSHSNS</sequence>
<dbReference type="InterPro" id="IPR001486">
    <property type="entry name" value="Hemoglobin_trunc"/>
</dbReference>
<organism evidence="7 8">
    <name type="scientific">Paenibacillus tyrfis</name>
    <dbReference type="NCBI Taxonomy" id="1501230"/>
    <lineage>
        <taxon>Bacteria</taxon>
        <taxon>Bacillati</taxon>
        <taxon>Bacillota</taxon>
        <taxon>Bacilli</taxon>
        <taxon>Bacillales</taxon>
        <taxon>Paenibacillaceae</taxon>
        <taxon>Paenibacillus</taxon>
    </lineage>
</organism>
<reference evidence="7 8" key="1">
    <citation type="submission" date="2014-06" db="EMBL/GenBank/DDBJ databases">
        <title>Draft genome sequence of Paenibacillus sp. MSt1.</title>
        <authorList>
            <person name="Aw Y.K."/>
            <person name="Ong K.S."/>
            <person name="Gan H.M."/>
            <person name="Lee S.M."/>
        </authorList>
    </citation>
    <scope>NUCLEOTIDE SEQUENCE [LARGE SCALE GENOMIC DNA]</scope>
    <source>
        <strain evidence="7 8">MSt1</strain>
    </source>
</reference>
<dbReference type="PROSITE" id="PS01213">
    <property type="entry name" value="GLOBIN_FAM_2"/>
    <property type="match status" value="1"/>
</dbReference>
<dbReference type="Proteomes" id="UP000028123">
    <property type="component" value="Unassembled WGS sequence"/>
</dbReference>
<dbReference type="InterPro" id="IPR012292">
    <property type="entry name" value="Globin/Proto"/>
</dbReference>
<dbReference type="InterPro" id="IPR044203">
    <property type="entry name" value="GlbO/GLB3-like"/>
</dbReference>
<evidence type="ECO:0000256" key="6">
    <source>
        <dbReference type="ARBA" id="ARBA00034496"/>
    </source>
</evidence>
<evidence type="ECO:0000256" key="5">
    <source>
        <dbReference type="ARBA" id="ARBA00023004"/>
    </source>
</evidence>
<keyword evidence="4" id="KW-0479">Metal-binding</keyword>
<evidence type="ECO:0000256" key="4">
    <source>
        <dbReference type="ARBA" id="ARBA00022723"/>
    </source>
</evidence>
<dbReference type="Gene3D" id="1.10.490.10">
    <property type="entry name" value="Globins"/>
    <property type="match status" value="1"/>
</dbReference>
<dbReference type="SUPFAM" id="SSF46458">
    <property type="entry name" value="Globin-like"/>
    <property type="match status" value="1"/>
</dbReference>
<accession>A0A081NTY1</accession>
<comment type="cofactor">
    <cofactor evidence="1">
        <name>heme</name>
        <dbReference type="ChEBI" id="CHEBI:30413"/>
    </cofactor>
</comment>
<evidence type="ECO:0000256" key="1">
    <source>
        <dbReference type="ARBA" id="ARBA00001971"/>
    </source>
</evidence>
<dbReference type="InterPro" id="IPR009050">
    <property type="entry name" value="Globin-like_sf"/>
</dbReference>
<keyword evidence="8" id="KW-1185">Reference proteome</keyword>
<gene>
    <name evidence="7" type="ORF">ET33_29975</name>
</gene>
<comment type="similarity">
    <text evidence="6">Belongs to the truncated hemoglobin family. Group II subfamily.</text>
</comment>
<keyword evidence="5" id="KW-0408">Iron</keyword>
<evidence type="ECO:0000313" key="8">
    <source>
        <dbReference type="Proteomes" id="UP000028123"/>
    </source>
</evidence>